<dbReference type="InterPro" id="IPR000742">
    <property type="entry name" value="EGF"/>
</dbReference>
<evidence type="ECO:0000313" key="7">
    <source>
        <dbReference type="EMBL" id="KAG8179425.1"/>
    </source>
</evidence>
<feature type="region of interest" description="Disordered" evidence="2">
    <location>
        <begin position="926"/>
        <end position="973"/>
    </location>
</feature>
<proteinExistence type="predicted"/>
<keyword evidence="3" id="KW-0812">Transmembrane</keyword>
<evidence type="ECO:0000259" key="5">
    <source>
        <dbReference type="PROSITE" id="PS50024"/>
    </source>
</evidence>
<feature type="chain" id="PRO_5043775810" evidence="4">
    <location>
        <begin position="22"/>
        <end position="1576"/>
    </location>
</feature>
<protein>
    <submittedName>
        <fullName evidence="7">Uncharacterized protein</fullName>
    </submittedName>
</protein>
<evidence type="ECO:0000256" key="4">
    <source>
        <dbReference type="SAM" id="SignalP"/>
    </source>
</evidence>
<evidence type="ECO:0000256" key="2">
    <source>
        <dbReference type="SAM" id="MobiDB-lite"/>
    </source>
</evidence>
<dbReference type="Gene3D" id="2.10.25.10">
    <property type="entry name" value="Laminin"/>
    <property type="match status" value="1"/>
</dbReference>
<accession>A0AAV6U630</accession>
<dbReference type="PROSITE" id="PS50024">
    <property type="entry name" value="SEA"/>
    <property type="match status" value="1"/>
</dbReference>
<keyword evidence="4" id="KW-0732">Signal</keyword>
<keyword evidence="1" id="KW-0245">EGF-like domain</keyword>
<comment type="caution">
    <text evidence="7">The sequence shown here is derived from an EMBL/GenBank/DDBJ whole genome shotgun (WGS) entry which is preliminary data.</text>
</comment>
<keyword evidence="3" id="KW-1133">Transmembrane helix</keyword>
<dbReference type="SMART" id="SM00181">
    <property type="entry name" value="EGF"/>
    <property type="match status" value="2"/>
</dbReference>
<dbReference type="PROSITE" id="PS00022">
    <property type="entry name" value="EGF_1"/>
    <property type="match status" value="1"/>
</dbReference>
<dbReference type="EMBL" id="JAFNEN010000627">
    <property type="protein sequence ID" value="KAG8179425.1"/>
    <property type="molecule type" value="Genomic_DNA"/>
</dbReference>
<dbReference type="Proteomes" id="UP000827092">
    <property type="component" value="Unassembled WGS sequence"/>
</dbReference>
<keyword evidence="1" id="KW-1015">Disulfide bond</keyword>
<feature type="compositionally biased region" description="Pro residues" evidence="2">
    <location>
        <begin position="1022"/>
        <end position="1032"/>
    </location>
</feature>
<gene>
    <name evidence="7" type="ORF">JTE90_026324</name>
</gene>
<name>A0AAV6U630_9ARAC</name>
<evidence type="ECO:0000259" key="6">
    <source>
        <dbReference type="PROSITE" id="PS50026"/>
    </source>
</evidence>
<sequence length="1576" mass="175843">MKRNVVLFSLLGIGVLYLFFGTEEEHAPTEKLQLESETETPNNETALFHTRKLLSFENSNHNVDFIRTLSGSVIKDYKFAKREQLKNSRSLGLRSRKLVQRRKRNVPHPEQQYAWKFNLNVTRRESNDTFNKPDYPIQNDGIPEDRHLGMAMSVSGNGPQQSVGDLYQAWDSVGQFLRTLFGGTLDELKDKGHEVSLDISPLPNGSIQLPRELFLEGSGEEDSQELSYRRGKFLLGIFGFGGNKENPPRDEGSGEMEMQEFINTESEVQEILNSTETFSVLKTEVVPEIVSTENLRASATPSVILGRALTDNNLGTTEFTSTNSNSEETFMIGNCTDCDFQTEPFVPTDELFPTLEPIDSSTISAQVTLSDETVKTFCLALFSRMRTSGRSVEESEGSGNIENFISDVTASNALTDKPISQNIGFFESIWNRIIGRRNAVGLEEPSKDSRKARLIRFGNLFGGRSVDLEESSNIDLEELKDDFNNIEDGEQFLLDCEEFLRSTQTETRPNIFDLVDPHFPESLTAELTTLRDDKFQPEEQDIEDLNKKIDSHFESTTDNEVFTILSTISKTIDEKTPYSLYYTHPTDYQNKNFEKEEETTVLEMTELVYTEDYEKEPSSPLSIQNLVRENVTATEEIEATEKILYNSMQTNVPEEITLTTKEYSINTNEERSFNLFGFGSGRDDGSSDISNIDERIFGFGSGGREITEHEISTEDIMDKTTESSKQRSFGIFNLFGSGERAINEEVLSTDRNSELEPGTGVPLGIDFGSGARELVNLNSSDNDDIFTSTIMNEGRIFGFLGFGSGERGFPETSELETERELFFSTTKGSNADEIPSFVTSEFSVETSEKQVSLSTNIPLDETKDERSLNLNIFGSGDGRILTETEDLNDKVTSESSIIKNDADGNSSIIEFCSDCEETIFPSMEESTVEVSRVGEMSSTDSSKDNEGKIPRTGFEVTTNEARPSFPPKDEDYGTDTEISLETTTQQDKSRLFNTIFLTGSGEGGLFVDNKGPINLVQETEFTPPPVFQPPIQPRRGARRHDDSLDFPIEKVPQTTKVAPVEGTTEINVTDFQNTTDSSILENFVTDGDNETEIDLALLEIEDNWKITSDLSTPAVETESPEVSVSSTTKNITLNTSPKIDTPSSTIVTSPKIDSTTSVMISTSPKIKPRSKFIELPQRVCTSASQCNRTLNERCMSDGSTAMCNCGRSYVRSLETGKCEAPVLLTTSLKLPGESYHEDLNNKNSTRFRKLANDSIETMWILLGDDPEVFRLVAGVDVSGFEKGSLVVHWEITLAAPPEESVASLIQQVDAELKEAFADEDLLKRAPLNVQDAVVVGVNNDVNPCEKTELNYCSINAICIRDHMRGFRCLCKADYEDKSTDMNGYNQGEICTATCPLDYCGDHGECKLKQNGEAHCSCSSWYFGERCEISGIVVIGSFASFNALLIIIVLLLVCYCRKRRYRQSQFYGQNQVRFQPDSELGRFTASPRLSNAIAMNDVGPTKASKYMAISTPMHKTPTIRLTSPSILGGSNYKDLSRNYRMFSRSSVDYDYDSTFDRTPSVKEVNVEVHKSGSSPKV</sequence>
<feature type="signal peptide" evidence="4">
    <location>
        <begin position="1"/>
        <end position="21"/>
    </location>
</feature>
<dbReference type="PROSITE" id="PS50026">
    <property type="entry name" value="EGF_3"/>
    <property type="match status" value="2"/>
</dbReference>
<evidence type="ECO:0000256" key="3">
    <source>
        <dbReference type="SAM" id="Phobius"/>
    </source>
</evidence>
<feature type="transmembrane region" description="Helical" evidence="3">
    <location>
        <begin position="1428"/>
        <end position="1454"/>
    </location>
</feature>
<comment type="caution">
    <text evidence="1">Lacks conserved residue(s) required for the propagation of feature annotation.</text>
</comment>
<feature type="region of interest" description="Disordered" evidence="2">
    <location>
        <begin position="1020"/>
        <end position="1040"/>
    </location>
</feature>
<feature type="domain" description="EGF-like" evidence="6">
    <location>
        <begin position="1340"/>
        <end position="1380"/>
    </location>
</feature>
<evidence type="ECO:0000256" key="1">
    <source>
        <dbReference type="PROSITE-ProRule" id="PRU00076"/>
    </source>
</evidence>
<keyword evidence="8" id="KW-1185">Reference proteome</keyword>
<dbReference type="Pfam" id="PF01390">
    <property type="entry name" value="SEA"/>
    <property type="match status" value="1"/>
</dbReference>
<feature type="domain" description="EGF-like" evidence="6">
    <location>
        <begin position="1391"/>
        <end position="1427"/>
    </location>
</feature>
<feature type="domain" description="SEA" evidence="5">
    <location>
        <begin position="1220"/>
        <end position="1341"/>
    </location>
</feature>
<evidence type="ECO:0000313" key="8">
    <source>
        <dbReference type="Proteomes" id="UP000827092"/>
    </source>
</evidence>
<feature type="disulfide bond" evidence="1">
    <location>
        <begin position="1417"/>
        <end position="1426"/>
    </location>
</feature>
<organism evidence="7 8">
    <name type="scientific">Oedothorax gibbosus</name>
    <dbReference type="NCBI Taxonomy" id="931172"/>
    <lineage>
        <taxon>Eukaryota</taxon>
        <taxon>Metazoa</taxon>
        <taxon>Ecdysozoa</taxon>
        <taxon>Arthropoda</taxon>
        <taxon>Chelicerata</taxon>
        <taxon>Arachnida</taxon>
        <taxon>Araneae</taxon>
        <taxon>Araneomorphae</taxon>
        <taxon>Entelegynae</taxon>
        <taxon>Araneoidea</taxon>
        <taxon>Linyphiidae</taxon>
        <taxon>Erigoninae</taxon>
        <taxon>Oedothorax</taxon>
    </lineage>
</organism>
<dbReference type="InterPro" id="IPR000082">
    <property type="entry name" value="SEA_dom"/>
</dbReference>
<reference evidence="7 8" key="1">
    <citation type="journal article" date="2022" name="Nat. Ecol. Evol.">
        <title>A masculinizing supergene underlies an exaggerated male reproductive morph in a spider.</title>
        <authorList>
            <person name="Hendrickx F."/>
            <person name="De Corte Z."/>
            <person name="Sonet G."/>
            <person name="Van Belleghem S.M."/>
            <person name="Kostlbacher S."/>
            <person name="Vangestel C."/>
        </authorList>
    </citation>
    <scope>NUCLEOTIDE SEQUENCE [LARGE SCALE GENOMIC DNA]</scope>
    <source>
        <strain evidence="7">W744_W776</strain>
    </source>
</reference>
<keyword evidence="3" id="KW-0472">Membrane</keyword>